<sequence>MNPFHFLRQQENGRIIEPKTIGFKANQRLLDPNQSKTSNNSQFANTVIEKSPVRISKITVKYLGNNEQSRTGFP</sequence>
<evidence type="ECO:0000313" key="2">
    <source>
        <dbReference type="WBParaSite" id="PS1159_v2.g20324.t1"/>
    </source>
</evidence>
<dbReference type="WBParaSite" id="PS1159_v2.g20324.t1">
    <property type="protein sequence ID" value="PS1159_v2.g20324.t1"/>
    <property type="gene ID" value="PS1159_v2.g20324"/>
</dbReference>
<proteinExistence type="predicted"/>
<reference evidence="2" key="1">
    <citation type="submission" date="2022-11" db="UniProtKB">
        <authorList>
            <consortium name="WormBaseParasite"/>
        </authorList>
    </citation>
    <scope>IDENTIFICATION</scope>
</reference>
<organism evidence="1 2">
    <name type="scientific">Panagrolaimus sp. PS1159</name>
    <dbReference type="NCBI Taxonomy" id="55785"/>
    <lineage>
        <taxon>Eukaryota</taxon>
        <taxon>Metazoa</taxon>
        <taxon>Ecdysozoa</taxon>
        <taxon>Nematoda</taxon>
        <taxon>Chromadorea</taxon>
        <taxon>Rhabditida</taxon>
        <taxon>Tylenchina</taxon>
        <taxon>Panagrolaimomorpha</taxon>
        <taxon>Panagrolaimoidea</taxon>
        <taxon>Panagrolaimidae</taxon>
        <taxon>Panagrolaimus</taxon>
    </lineage>
</organism>
<name>A0AC35FS40_9BILA</name>
<evidence type="ECO:0000313" key="1">
    <source>
        <dbReference type="Proteomes" id="UP000887580"/>
    </source>
</evidence>
<accession>A0AC35FS40</accession>
<dbReference type="Proteomes" id="UP000887580">
    <property type="component" value="Unplaced"/>
</dbReference>
<protein>
    <submittedName>
        <fullName evidence="2">Uncharacterized protein</fullName>
    </submittedName>
</protein>